<reference evidence="1 2" key="1">
    <citation type="journal article" date="2022" name="Nat. Plants">
        <title>Genomes of leafy and leafless Platanthera orchids illuminate the evolution of mycoheterotrophy.</title>
        <authorList>
            <person name="Li M.H."/>
            <person name="Liu K.W."/>
            <person name="Li Z."/>
            <person name="Lu H.C."/>
            <person name="Ye Q.L."/>
            <person name="Zhang D."/>
            <person name="Wang J.Y."/>
            <person name="Li Y.F."/>
            <person name="Zhong Z.M."/>
            <person name="Liu X."/>
            <person name="Yu X."/>
            <person name="Liu D.K."/>
            <person name="Tu X.D."/>
            <person name="Liu B."/>
            <person name="Hao Y."/>
            <person name="Liao X.Y."/>
            <person name="Jiang Y.T."/>
            <person name="Sun W.H."/>
            <person name="Chen J."/>
            <person name="Chen Y.Q."/>
            <person name="Ai Y."/>
            <person name="Zhai J.W."/>
            <person name="Wu S.S."/>
            <person name="Zhou Z."/>
            <person name="Hsiao Y.Y."/>
            <person name="Wu W.L."/>
            <person name="Chen Y.Y."/>
            <person name="Lin Y.F."/>
            <person name="Hsu J.L."/>
            <person name="Li C.Y."/>
            <person name="Wang Z.W."/>
            <person name="Zhao X."/>
            <person name="Zhong W.Y."/>
            <person name="Ma X.K."/>
            <person name="Ma L."/>
            <person name="Huang J."/>
            <person name="Chen G.Z."/>
            <person name="Huang M.Z."/>
            <person name="Huang L."/>
            <person name="Peng D.H."/>
            <person name="Luo Y.B."/>
            <person name="Zou S.Q."/>
            <person name="Chen S.P."/>
            <person name="Lan S."/>
            <person name="Tsai W.C."/>
            <person name="Van de Peer Y."/>
            <person name="Liu Z.J."/>
        </authorList>
    </citation>
    <scope>NUCLEOTIDE SEQUENCE [LARGE SCALE GENOMIC DNA]</scope>
    <source>
        <strain evidence="1">Lor288</strain>
    </source>
</reference>
<protein>
    <submittedName>
        <fullName evidence="1">Uncharacterized protein</fullName>
    </submittedName>
</protein>
<accession>A0ABR2MH45</accession>
<organism evidence="1 2">
    <name type="scientific">Platanthera guangdongensis</name>
    <dbReference type="NCBI Taxonomy" id="2320717"/>
    <lineage>
        <taxon>Eukaryota</taxon>
        <taxon>Viridiplantae</taxon>
        <taxon>Streptophyta</taxon>
        <taxon>Embryophyta</taxon>
        <taxon>Tracheophyta</taxon>
        <taxon>Spermatophyta</taxon>
        <taxon>Magnoliopsida</taxon>
        <taxon>Liliopsida</taxon>
        <taxon>Asparagales</taxon>
        <taxon>Orchidaceae</taxon>
        <taxon>Orchidoideae</taxon>
        <taxon>Orchideae</taxon>
        <taxon>Orchidinae</taxon>
        <taxon>Platanthera</taxon>
    </lineage>
</organism>
<evidence type="ECO:0000313" key="1">
    <source>
        <dbReference type="EMBL" id="KAK8963477.1"/>
    </source>
</evidence>
<dbReference type="Pfam" id="PF03311">
    <property type="entry name" value="Cornichon"/>
    <property type="match status" value="1"/>
</dbReference>
<keyword evidence="2" id="KW-1185">Reference proteome</keyword>
<comment type="caution">
    <text evidence="1">The sequence shown here is derived from an EMBL/GenBank/DDBJ whole genome shotgun (WGS) entry which is preliminary data.</text>
</comment>
<evidence type="ECO:0000313" key="2">
    <source>
        <dbReference type="Proteomes" id="UP001412067"/>
    </source>
</evidence>
<name>A0ABR2MH45_9ASPA</name>
<gene>
    <name evidence="1" type="ORF">KSP40_PGU000345</name>
</gene>
<dbReference type="Proteomes" id="UP001412067">
    <property type="component" value="Unassembled WGS sequence"/>
</dbReference>
<proteinExistence type="predicted"/>
<sequence length="64" mass="7102">MVISLVAVDAYQLICLSHLESDHINPYDFSSRVNVVIVPEFIAQGILISSYKSKLAWSESSFLG</sequence>
<dbReference type="EMBL" id="JBBWWR010000007">
    <property type="protein sequence ID" value="KAK8963477.1"/>
    <property type="molecule type" value="Genomic_DNA"/>
</dbReference>
<dbReference type="InterPro" id="IPR003377">
    <property type="entry name" value="Cornichon"/>
</dbReference>